<dbReference type="InterPro" id="IPR000175">
    <property type="entry name" value="Na/ntran_symport"/>
</dbReference>
<evidence type="ECO:0000256" key="3">
    <source>
        <dbReference type="ARBA" id="ARBA00022448"/>
    </source>
</evidence>
<dbReference type="GO" id="GO:0046872">
    <property type="term" value="F:metal ion binding"/>
    <property type="evidence" value="ECO:0007669"/>
    <property type="project" value="UniProtKB-KW"/>
</dbReference>
<evidence type="ECO:0000256" key="4">
    <source>
        <dbReference type="ARBA" id="ARBA00022692"/>
    </source>
</evidence>
<evidence type="ECO:0000313" key="9">
    <source>
        <dbReference type="EMBL" id="KAH9373788.1"/>
    </source>
</evidence>
<dbReference type="Pfam" id="PF00209">
    <property type="entry name" value="SNF"/>
    <property type="match status" value="1"/>
</dbReference>
<keyword evidence="8" id="KW-0915">Sodium</keyword>
<keyword evidence="4" id="KW-0812">Transmembrane</keyword>
<keyword evidence="5" id="KW-0769">Symport</keyword>
<keyword evidence="3" id="KW-0813">Transport</keyword>
<dbReference type="OrthoDB" id="6581954at2759"/>
<reference evidence="9 10" key="1">
    <citation type="journal article" date="2020" name="Cell">
        <title>Large-Scale Comparative Analyses of Tick Genomes Elucidate Their Genetic Diversity and Vector Capacities.</title>
        <authorList>
            <consortium name="Tick Genome and Microbiome Consortium (TIGMIC)"/>
            <person name="Jia N."/>
            <person name="Wang J."/>
            <person name="Shi W."/>
            <person name="Du L."/>
            <person name="Sun Y."/>
            <person name="Zhan W."/>
            <person name="Jiang J.F."/>
            <person name="Wang Q."/>
            <person name="Zhang B."/>
            <person name="Ji P."/>
            <person name="Bell-Sakyi L."/>
            <person name="Cui X.M."/>
            <person name="Yuan T.T."/>
            <person name="Jiang B.G."/>
            <person name="Yang W.F."/>
            <person name="Lam T.T."/>
            <person name="Chang Q.C."/>
            <person name="Ding S.J."/>
            <person name="Wang X.J."/>
            <person name="Zhu J.G."/>
            <person name="Ruan X.D."/>
            <person name="Zhao L."/>
            <person name="Wei J.T."/>
            <person name="Ye R.Z."/>
            <person name="Que T.C."/>
            <person name="Du C.H."/>
            <person name="Zhou Y.H."/>
            <person name="Cheng J.X."/>
            <person name="Dai P.F."/>
            <person name="Guo W.B."/>
            <person name="Han X.H."/>
            <person name="Huang E.J."/>
            <person name="Li L.F."/>
            <person name="Wei W."/>
            <person name="Gao Y.C."/>
            <person name="Liu J.Z."/>
            <person name="Shao H.Z."/>
            <person name="Wang X."/>
            <person name="Wang C.C."/>
            <person name="Yang T.C."/>
            <person name="Huo Q.B."/>
            <person name="Li W."/>
            <person name="Chen H.Y."/>
            <person name="Chen S.E."/>
            <person name="Zhou L.G."/>
            <person name="Ni X.B."/>
            <person name="Tian J.H."/>
            <person name="Sheng Y."/>
            <person name="Liu T."/>
            <person name="Pan Y.S."/>
            <person name="Xia L.Y."/>
            <person name="Li J."/>
            <person name="Zhao F."/>
            <person name="Cao W.C."/>
        </authorList>
    </citation>
    <scope>NUCLEOTIDE SEQUENCE [LARGE SCALE GENOMIC DNA]</scope>
    <source>
        <strain evidence="9">HaeL-2018</strain>
    </source>
</reference>
<keyword evidence="10" id="KW-1185">Reference proteome</keyword>
<feature type="binding site" evidence="8">
    <location>
        <position position="14"/>
    </location>
    <ligand>
        <name>Na(+)</name>
        <dbReference type="ChEBI" id="CHEBI:29101"/>
        <label>1</label>
    </ligand>
</feature>
<dbReference type="GO" id="GO:0015293">
    <property type="term" value="F:symporter activity"/>
    <property type="evidence" value="ECO:0007669"/>
    <property type="project" value="UniProtKB-KW"/>
</dbReference>
<dbReference type="AlphaFoldDB" id="A0A9J6GHN1"/>
<evidence type="ECO:0000313" key="10">
    <source>
        <dbReference type="Proteomes" id="UP000821853"/>
    </source>
</evidence>
<dbReference type="GO" id="GO:0016020">
    <property type="term" value="C:membrane"/>
    <property type="evidence" value="ECO:0007669"/>
    <property type="project" value="UniProtKB-SubCell"/>
</dbReference>
<dbReference type="InterPro" id="IPR037272">
    <property type="entry name" value="SNS_sf"/>
</dbReference>
<evidence type="ECO:0000256" key="2">
    <source>
        <dbReference type="ARBA" id="ARBA00006459"/>
    </source>
</evidence>
<sequence>MWATELQLILSCAGIVIGMANIWRFPKVLYENGGGASLNSSLPSRSYQFKEKSVQLPSKQAMGTA</sequence>
<dbReference type="EMBL" id="JABSTR010000006">
    <property type="protein sequence ID" value="KAH9373788.1"/>
    <property type="molecule type" value="Genomic_DNA"/>
</dbReference>
<protein>
    <submittedName>
        <fullName evidence="9">Uncharacterized protein</fullName>
    </submittedName>
</protein>
<organism evidence="9 10">
    <name type="scientific">Haemaphysalis longicornis</name>
    <name type="common">Bush tick</name>
    <dbReference type="NCBI Taxonomy" id="44386"/>
    <lineage>
        <taxon>Eukaryota</taxon>
        <taxon>Metazoa</taxon>
        <taxon>Ecdysozoa</taxon>
        <taxon>Arthropoda</taxon>
        <taxon>Chelicerata</taxon>
        <taxon>Arachnida</taxon>
        <taxon>Acari</taxon>
        <taxon>Parasitiformes</taxon>
        <taxon>Ixodida</taxon>
        <taxon>Ixodoidea</taxon>
        <taxon>Ixodidae</taxon>
        <taxon>Haemaphysalinae</taxon>
        <taxon>Haemaphysalis</taxon>
    </lineage>
</organism>
<evidence type="ECO:0000256" key="5">
    <source>
        <dbReference type="ARBA" id="ARBA00022847"/>
    </source>
</evidence>
<evidence type="ECO:0000256" key="1">
    <source>
        <dbReference type="ARBA" id="ARBA00004141"/>
    </source>
</evidence>
<dbReference type="SUPFAM" id="SSF161070">
    <property type="entry name" value="SNF-like"/>
    <property type="match status" value="1"/>
</dbReference>
<keyword evidence="7" id="KW-0472">Membrane</keyword>
<keyword evidence="6" id="KW-1133">Transmembrane helix</keyword>
<dbReference type="Proteomes" id="UP000821853">
    <property type="component" value="Chromosome 4"/>
</dbReference>
<comment type="similarity">
    <text evidence="2">Belongs to the sodium:neurotransmitter symporter (SNF) (TC 2.A.22) family.</text>
</comment>
<dbReference type="PROSITE" id="PS50267">
    <property type="entry name" value="NA_NEUROTRAN_SYMP_3"/>
    <property type="match status" value="1"/>
</dbReference>
<evidence type="ECO:0000256" key="6">
    <source>
        <dbReference type="ARBA" id="ARBA00022989"/>
    </source>
</evidence>
<gene>
    <name evidence="9" type="ORF">HPB48_007490</name>
</gene>
<keyword evidence="8" id="KW-0479">Metal-binding</keyword>
<evidence type="ECO:0000256" key="7">
    <source>
        <dbReference type="ARBA" id="ARBA00023136"/>
    </source>
</evidence>
<comment type="caution">
    <text evidence="9">The sequence shown here is derived from an EMBL/GenBank/DDBJ whole genome shotgun (WGS) entry which is preliminary data.</text>
</comment>
<name>A0A9J6GHN1_HAELO</name>
<feature type="binding site" evidence="8">
    <location>
        <position position="21"/>
    </location>
    <ligand>
        <name>Na(+)</name>
        <dbReference type="ChEBI" id="CHEBI:29101"/>
        <label>1</label>
    </ligand>
</feature>
<proteinExistence type="inferred from homology"/>
<accession>A0A9J6GHN1</accession>
<evidence type="ECO:0000256" key="8">
    <source>
        <dbReference type="PIRSR" id="PIRSR600175-1"/>
    </source>
</evidence>
<dbReference type="VEuPathDB" id="VectorBase:HLOH_043621"/>
<comment type="subcellular location">
    <subcellularLocation>
        <location evidence="1">Membrane</location>
        <topology evidence="1">Multi-pass membrane protein</topology>
    </subcellularLocation>
</comment>